<proteinExistence type="predicted"/>
<organism evidence="1 2">
    <name type="scientific">Ancylostoma ceylanicum</name>
    <dbReference type="NCBI Taxonomy" id="53326"/>
    <lineage>
        <taxon>Eukaryota</taxon>
        <taxon>Metazoa</taxon>
        <taxon>Ecdysozoa</taxon>
        <taxon>Nematoda</taxon>
        <taxon>Chromadorea</taxon>
        <taxon>Rhabditida</taxon>
        <taxon>Rhabditina</taxon>
        <taxon>Rhabditomorpha</taxon>
        <taxon>Strongyloidea</taxon>
        <taxon>Ancylostomatidae</taxon>
        <taxon>Ancylostomatinae</taxon>
        <taxon>Ancylostoma</taxon>
    </lineage>
</organism>
<protein>
    <submittedName>
        <fullName evidence="1">Uncharacterized protein</fullName>
    </submittedName>
</protein>
<evidence type="ECO:0000313" key="2">
    <source>
        <dbReference type="Proteomes" id="UP000024635"/>
    </source>
</evidence>
<accession>A0A016V5M5</accession>
<gene>
    <name evidence="1" type="primary">Acey_s0018.g3666</name>
    <name evidence="1" type="ORF">Y032_0018g3666</name>
</gene>
<sequence>MFDSSSLHLSETYPPLSLIYPRQSLSCIILDNTCESMIGQPGKVVQTAFLGLAQNELAMWVIAIVETMPIDRHTKSVIIPHVFVVSSFTLSMWRPPTVVAIATAAGCRGDRDDCWRSLGSL</sequence>
<dbReference type="EMBL" id="JARK01001354">
    <property type="protein sequence ID" value="EYC22018.1"/>
    <property type="molecule type" value="Genomic_DNA"/>
</dbReference>
<name>A0A016V5M5_9BILA</name>
<comment type="caution">
    <text evidence="1">The sequence shown here is derived from an EMBL/GenBank/DDBJ whole genome shotgun (WGS) entry which is preliminary data.</text>
</comment>
<reference evidence="2" key="1">
    <citation type="journal article" date="2015" name="Nat. Genet.">
        <title>The genome and transcriptome of the zoonotic hookworm Ancylostoma ceylanicum identify infection-specific gene families.</title>
        <authorList>
            <person name="Schwarz E.M."/>
            <person name="Hu Y."/>
            <person name="Antoshechkin I."/>
            <person name="Miller M.M."/>
            <person name="Sternberg P.W."/>
            <person name="Aroian R.V."/>
        </authorList>
    </citation>
    <scope>NUCLEOTIDE SEQUENCE</scope>
    <source>
        <strain evidence="2">HY135</strain>
    </source>
</reference>
<dbReference type="AlphaFoldDB" id="A0A016V5M5"/>
<keyword evidence="2" id="KW-1185">Reference proteome</keyword>
<evidence type="ECO:0000313" key="1">
    <source>
        <dbReference type="EMBL" id="EYC22018.1"/>
    </source>
</evidence>
<dbReference type="Proteomes" id="UP000024635">
    <property type="component" value="Unassembled WGS sequence"/>
</dbReference>